<reference evidence="2" key="1">
    <citation type="submission" date="2009-04" db="EMBL/GenBank/DDBJ databases">
        <authorList>
            <person name="Kappmeyer L."/>
            <person name="Thiagarajan M."/>
            <person name="Herndon D."/>
            <person name="Caler E."/>
            <person name="Galinsky K."/>
            <person name="Inman J."/>
            <person name="Schobel S."/>
            <person name="Amedeo P."/>
            <person name="Watkins K."/>
            <person name="Bradley B."/>
            <person name="Sosa J."/>
            <person name="Sarmiento M."/>
            <person name="Fedorova N."/>
            <person name="Brayton K."/>
            <person name="Lau A."/>
            <person name="Nene V."/>
            <person name="Djikeng A."/>
            <person name="Knowles D."/>
        </authorList>
    </citation>
    <scope>NUCLEOTIDE SEQUENCE</scope>
    <source>
        <strain evidence="2">WA</strain>
    </source>
</reference>
<keyword evidence="4" id="KW-1185">Reference proteome</keyword>
<evidence type="ECO:0000313" key="2">
    <source>
        <dbReference type="EMBL" id="EKX72259.1"/>
    </source>
</evidence>
<evidence type="ECO:0000313" key="4">
    <source>
        <dbReference type="Proteomes" id="UP000031512"/>
    </source>
</evidence>
<dbReference type="KEGG" id="beq:BEWA_036780"/>
<reference evidence="2 4" key="2">
    <citation type="journal article" date="2012" name="BMC Genomics">
        <title>Comparative genomic analysis and phylogenetic position of Theileria equi.</title>
        <authorList>
            <person name="Kappmeyer L.S."/>
            <person name="Thiagarajan M."/>
            <person name="Herndon D.R."/>
            <person name="Ramsay J.D."/>
            <person name="Caler E."/>
            <person name="Djikeng A."/>
            <person name="Gillespie J.J."/>
            <person name="Lau A.O."/>
            <person name="Roalson E.H."/>
            <person name="Silva J.C."/>
            <person name="Silva M.G."/>
            <person name="Suarez C.E."/>
            <person name="Ueti M.W."/>
            <person name="Nene V.M."/>
            <person name="Mealey R.H."/>
            <person name="Knowles D.P."/>
            <person name="Brayton K.A."/>
        </authorList>
    </citation>
    <scope>NUCLEOTIDE SEQUENCE [LARGE SCALE GENOMIC DNA]</scope>
    <source>
        <strain evidence="2 4">WA</strain>
    </source>
</reference>
<dbReference type="VEuPathDB" id="PiroplasmaDB:BEWA_036780"/>
<protein>
    <submittedName>
        <fullName evidence="2">Uncharacterized protein</fullName>
    </submittedName>
</protein>
<comment type="caution">
    <text evidence="2">The sequence shown here is derived from an EMBL/GenBank/DDBJ whole genome shotgun (WGS) entry which is preliminary data.</text>
</comment>
<feature type="compositionally biased region" description="Acidic residues" evidence="1">
    <location>
        <begin position="118"/>
        <end position="128"/>
    </location>
</feature>
<feature type="compositionally biased region" description="Basic and acidic residues" evidence="1">
    <location>
        <begin position="1"/>
        <end position="22"/>
    </location>
</feature>
<dbReference type="VEuPathDB" id="PiroplasmaDB:BEWA_047240"/>
<dbReference type="EMBL" id="ACOU01000007">
    <property type="protein sequence ID" value="EKX72259.1"/>
    <property type="molecule type" value="Genomic_DNA"/>
</dbReference>
<feature type="compositionally biased region" description="Acidic residues" evidence="1">
    <location>
        <begin position="60"/>
        <end position="81"/>
    </location>
</feature>
<proteinExistence type="predicted"/>
<evidence type="ECO:0000313" key="3">
    <source>
        <dbReference type="EMBL" id="EKX73642.1"/>
    </source>
</evidence>
<accession>L1LAJ2</accession>
<name>L1LAJ2_THEEQ</name>
<evidence type="ECO:0000256" key="1">
    <source>
        <dbReference type="SAM" id="MobiDB-lite"/>
    </source>
</evidence>
<dbReference type="GeneID" id="15806565"/>
<dbReference type="RefSeq" id="XP_004833094.1">
    <property type="nucleotide sequence ID" value="XM_004833037.1"/>
</dbReference>
<organism evidence="2 4">
    <name type="scientific">Theileria equi strain WA</name>
    <dbReference type="NCBI Taxonomy" id="1537102"/>
    <lineage>
        <taxon>Eukaryota</taxon>
        <taxon>Sar</taxon>
        <taxon>Alveolata</taxon>
        <taxon>Apicomplexa</taxon>
        <taxon>Aconoidasida</taxon>
        <taxon>Piroplasmida</taxon>
        <taxon>Theileriidae</taxon>
        <taxon>Theileria</taxon>
    </lineage>
</organism>
<dbReference type="EMBL" id="ACOU01000002">
    <property type="protein sequence ID" value="EKX73642.1"/>
    <property type="molecule type" value="Genomic_DNA"/>
</dbReference>
<feature type="region of interest" description="Disordered" evidence="1">
    <location>
        <begin position="1"/>
        <end position="128"/>
    </location>
</feature>
<dbReference type="Proteomes" id="UP000031512">
    <property type="component" value="Unassembled WGS sequence"/>
</dbReference>
<dbReference type="AlphaFoldDB" id="L1LAJ2"/>
<gene>
    <name evidence="3" type="ORF">BEWA_036780</name>
    <name evidence="2" type="ORF">BEWA_047240</name>
</gene>
<sequence length="128" mass="14555">MKEDYKKQEEDLNKELTKKGELEMATADTPAETEGQDEQVATEHEDEQTEAPLYQRESQELDDSVEQDNDQGSEEDEEESEEFRGQDVGTADDVKRVNIYTSTAKQDNMEIKESVGNENEDTDSDPSL</sequence>